<comment type="similarity">
    <text evidence="2">Belongs to the UPF0410 family.</text>
</comment>
<dbReference type="PATRIC" id="fig|1415168.3.peg.2702"/>
<sequence>MIWSLIVGALIGLIAGAITKKGSSMGWISNILAGLVGSFVGQALLGTWGPSLAGMALIPSIVGAVIVVAVVSFFLSKMN</sequence>
<dbReference type="GeneID" id="93937351"/>
<comment type="subcellular location">
    <subcellularLocation>
        <location evidence="1">Cell membrane</location>
        <topology evidence="1">Multi-pass membrane protein</topology>
    </subcellularLocation>
</comment>
<keyword evidence="3" id="KW-1003">Cell membrane</keyword>
<evidence type="ECO:0000256" key="1">
    <source>
        <dbReference type="ARBA" id="ARBA00004651"/>
    </source>
</evidence>
<dbReference type="PANTHER" id="PTHR33884:SF3">
    <property type="entry name" value="UPF0410 PROTEIN YMGE"/>
    <property type="match status" value="1"/>
</dbReference>
<accession>A0A084A7D9</accession>
<evidence type="ECO:0000256" key="4">
    <source>
        <dbReference type="ARBA" id="ARBA00022692"/>
    </source>
</evidence>
<evidence type="ECO:0000256" key="7">
    <source>
        <dbReference type="SAM" id="Phobius"/>
    </source>
</evidence>
<evidence type="ECO:0000256" key="3">
    <source>
        <dbReference type="ARBA" id="ARBA00022475"/>
    </source>
</evidence>
<name>A0A084A7D9_LACLC</name>
<keyword evidence="6 7" id="KW-0472">Membrane</keyword>
<dbReference type="AlphaFoldDB" id="A0A084A7D9"/>
<dbReference type="EMBL" id="AZSI01000210">
    <property type="protein sequence ID" value="KEY61218.1"/>
    <property type="molecule type" value="Genomic_DNA"/>
</dbReference>
<organism evidence="8 9">
    <name type="scientific">Lactococcus cremoris subsp. cremoris GE214</name>
    <dbReference type="NCBI Taxonomy" id="1415168"/>
    <lineage>
        <taxon>Bacteria</taxon>
        <taxon>Bacillati</taxon>
        <taxon>Bacillota</taxon>
        <taxon>Bacilli</taxon>
        <taxon>Lactobacillales</taxon>
        <taxon>Streptococcaceae</taxon>
        <taxon>Lactococcus</taxon>
        <taxon>Lactococcus cremoris subsp. cremoris</taxon>
    </lineage>
</organism>
<evidence type="ECO:0000313" key="8">
    <source>
        <dbReference type="EMBL" id="KEY61218.1"/>
    </source>
</evidence>
<dbReference type="Proteomes" id="UP000028401">
    <property type="component" value="Unassembled WGS sequence"/>
</dbReference>
<evidence type="ECO:0008006" key="10">
    <source>
        <dbReference type="Google" id="ProtNLM"/>
    </source>
</evidence>
<feature type="transmembrane region" description="Helical" evidence="7">
    <location>
        <begin position="52"/>
        <end position="75"/>
    </location>
</feature>
<keyword evidence="5 7" id="KW-1133">Transmembrane helix</keyword>
<comment type="caution">
    <text evidence="8">The sequence shown here is derived from an EMBL/GenBank/DDBJ whole genome shotgun (WGS) entry which is preliminary data.</text>
</comment>
<gene>
    <name evidence="8" type="ORF">U725_02654</name>
</gene>
<evidence type="ECO:0000313" key="9">
    <source>
        <dbReference type="Proteomes" id="UP000028401"/>
    </source>
</evidence>
<evidence type="ECO:0000256" key="5">
    <source>
        <dbReference type="ARBA" id="ARBA00022989"/>
    </source>
</evidence>
<keyword evidence="4 7" id="KW-0812">Transmembrane</keyword>
<protein>
    <recommendedName>
        <fullName evidence="10">GlsB/YeaQ/YmgE family stress response membrane protein</fullName>
    </recommendedName>
</protein>
<proteinExistence type="inferred from homology"/>
<reference evidence="8 9" key="1">
    <citation type="submission" date="2014-06" db="EMBL/GenBank/DDBJ databases">
        <title>Draft genome sequence of the putrescine producing strain Lactococcus lactis subsp cremoris GE214.</title>
        <authorList>
            <person name="Ladero V."/>
            <person name="Linares D.M."/>
            <person name="del Rio B."/>
            <person name="Mayo B."/>
            <person name="Martin M.C."/>
            <person name="Fernandez M."/>
            <person name="Alvarez M.A."/>
        </authorList>
    </citation>
    <scope>NUCLEOTIDE SEQUENCE [LARGE SCALE GENOMIC DNA]</scope>
    <source>
        <strain evidence="8 9">GE214</strain>
    </source>
</reference>
<dbReference type="Pfam" id="PF04226">
    <property type="entry name" value="Transgly_assoc"/>
    <property type="match status" value="1"/>
</dbReference>
<dbReference type="GO" id="GO:0005886">
    <property type="term" value="C:plasma membrane"/>
    <property type="evidence" value="ECO:0007669"/>
    <property type="project" value="UniProtKB-SubCell"/>
</dbReference>
<dbReference type="PANTHER" id="PTHR33884">
    <property type="entry name" value="UPF0410 PROTEIN YMGE"/>
    <property type="match status" value="1"/>
</dbReference>
<dbReference type="RefSeq" id="WP_003131011.1">
    <property type="nucleotide sequence ID" value="NZ_AZSI01000210.1"/>
</dbReference>
<evidence type="ECO:0000256" key="6">
    <source>
        <dbReference type="ARBA" id="ARBA00023136"/>
    </source>
</evidence>
<feature type="transmembrane region" description="Helical" evidence="7">
    <location>
        <begin position="27"/>
        <end position="45"/>
    </location>
</feature>
<dbReference type="InterPro" id="IPR007341">
    <property type="entry name" value="Transgly_assoc"/>
</dbReference>
<evidence type="ECO:0000256" key="2">
    <source>
        <dbReference type="ARBA" id="ARBA00011006"/>
    </source>
</evidence>